<dbReference type="EMBL" id="JAUTDP010000003">
    <property type="protein sequence ID" value="KAK3400463.1"/>
    <property type="molecule type" value="Genomic_DNA"/>
</dbReference>
<name>A0AAE0UDV2_SORBR</name>
<sequence length="343" mass="37478">MTSAQLHAVVYDMDPHFWIAVISDAFAILGSALTITNDEIASVWTTYALMAWANLLMINILSSMLSMINHVKSARVEGQELRILKLFALELCPVIVVGIGVTSTLLPLSLPVAFGGSVPEAGTVINKPSTGFDVFSQTGETIAVQCCHMWTLIAANRLEAVPVDAWTIEGEKKAQTNGPGYNHHVTLAKWSHKPAQCAWLWLQTAVDNLFQGFKSAGIERKWSQERALNEESGRPFAEISLPGHVSQGGPQGHHGARNSVPGEDVTQPPLARNRTPNRPHYYRPHSGAFKSPLRRNFGATLTEGPNNRVQPQKYRNDPSACPNQSDADLLSHPTARFPSNGSF</sequence>
<feature type="transmembrane region" description="Helical" evidence="2">
    <location>
        <begin position="47"/>
        <end position="65"/>
    </location>
</feature>
<accession>A0AAE0UDV2</accession>
<evidence type="ECO:0000256" key="2">
    <source>
        <dbReference type="SAM" id="Phobius"/>
    </source>
</evidence>
<comment type="caution">
    <text evidence="3">The sequence shown here is derived from an EMBL/GenBank/DDBJ whole genome shotgun (WGS) entry which is preliminary data.</text>
</comment>
<keyword evidence="2" id="KW-0812">Transmembrane</keyword>
<evidence type="ECO:0000313" key="3">
    <source>
        <dbReference type="EMBL" id="KAK3400463.1"/>
    </source>
</evidence>
<protein>
    <submittedName>
        <fullName evidence="3">Uncharacterized protein</fullName>
    </submittedName>
</protein>
<keyword evidence="4" id="KW-1185">Reference proteome</keyword>
<evidence type="ECO:0000256" key="1">
    <source>
        <dbReference type="SAM" id="MobiDB-lite"/>
    </source>
</evidence>
<reference evidence="3" key="2">
    <citation type="submission" date="2023-07" db="EMBL/GenBank/DDBJ databases">
        <authorList>
            <consortium name="Lawrence Berkeley National Laboratory"/>
            <person name="Haridas S."/>
            <person name="Hensen N."/>
            <person name="Bonometti L."/>
            <person name="Westerberg I."/>
            <person name="Brannstrom I.O."/>
            <person name="Guillou S."/>
            <person name="Cros-Aarteil S."/>
            <person name="Calhoun S."/>
            <person name="Kuo A."/>
            <person name="Mondo S."/>
            <person name="Pangilinan J."/>
            <person name="Riley R."/>
            <person name="LaButti K."/>
            <person name="Andreopoulos B."/>
            <person name="Lipzen A."/>
            <person name="Chen C."/>
            <person name="Yanf M."/>
            <person name="Daum C."/>
            <person name="Ng V."/>
            <person name="Clum A."/>
            <person name="Steindorff A."/>
            <person name="Ohm R."/>
            <person name="Martin F."/>
            <person name="Silar P."/>
            <person name="Natvig D."/>
            <person name="Lalanne C."/>
            <person name="Gautier V."/>
            <person name="Ament-velasquez S.L."/>
            <person name="Kruys A."/>
            <person name="Hutchinson M.I."/>
            <person name="Powell A.J."/>
            <person name="Barry K."/>
            <person name="Miller A.N."/>
            <person name="Grigoriev I.V."/>
            <person name="Debuchy R."/>
            <person name="Gladieux P."/>
            <person name="Thoren M.H."/>
            <person name="Johannesson H."/>
        </authorList>
    </citation>
    <scope>NUCLEOTIDE SEQUENCE</scope>
    <source>
        <strain evidence="3">FGSC 1904</strain>
    </source>
</reference>
<organism evidence="3 4">
    <name type="scientific">Sordaria brevicollis</name>
    <dbReference type="NCBI Taxonomy" id="83679"/>
    <lineage>
        <taxon>Eukaryota</taxon>
        <taxon>Fungi</taxon>
        <taxon>Dikarya</taxon>
        <taxon>Ascomycota</taxon>
        <taxon>Pezizomycotina</taxon>
        <taxon>Sordariomycetes</taxon>
        <taxon>Sordariomycetidae</taxon>
        <taxon>Sordariales</taxon>
        <taxon>Sordariaceae</taxon>
        <taxon>Sordaria</taxon>
    </lineage>
</organism>
<dbReference type="AlphaFoldDB" id="A0AAE0UDV2"/>
<reference evidence="3" key="1">
    <citation type="journal article" date="2023" name="Mol. Phylogenet. Evol.">
        <title>Genome-scale phylogeny and comparative genomics of the fungal order Sordariales.</title>
        <authorList>
            <person name="Hensen N."/>
            <person name="Bonometti L."/>
            <person name="Westerberg I."/>
            <person name="Brannstrom I.O."/>
            <person name="Guillou S."/>
            <person name="Cros-Aarteil S."/>
            <person name="Calhoun S."/>
            <person name="Haridas S."/>
            <person name="Kuo A."/>
            <person name="Mondo S."/>
            <person name="Pangilinan J."/>
            <person name="Riley R."/>
            <person name="LaButti K."/>
            <person name="Andreopoulos B."/>
            <person name="Lipzen A."/>
            <person name="Chen C."/>
            <person name="Yan M."/>
            <person name="Daum C."/>
            <person name="Ng V."/>
            <person name="Clum A."/>
            <person name="Steindorff A."/>
            <person name="Ohm R.A."/>
            <person name="Martin F."/>
            <person name="Silar P."/>
            <person name="Natvig D.O."/>
            <person name="Lalanne C."/>
            <person name="Gautier V."/>
            <person name="Ament-Velasquez S.L."/>
            <person name="Kruys A."/>
            <person name="Hutchinson M.I."/>
            <person name="Powell A.J."/>
            <person name="Barry K."/>
            <person name="Miller A.N."/>
            <person name="Grigoriev I.V."/>
            <person name="Debuchy R."/>
            <person name="Gladieux P."/>
            <person name="Hiltunen Thoren M."/>
            <person name="Johannesson H."/>
        </authorList>
    </citation>
    <scope>NUCLEOTIDE SEQUENCE</scope>
    <source>
        <strain evidence="3">FGSC 1904</strain>
    </source>
</reference>
<evidence type="ECO:0000313" key="4">
    <source>
        <dbReference type="Proteomes" id="UP001281003"/>
    </source>
</evidence>
<keyword evidence="2" id="KW-0472">Membrane</keyword>
<feature type="region of interest" description="Disordered" evidence="1">
    <location>
        <begin position="238"/>
        <end position="343"/>
    </location>
</feature>
<keyword evidence="2" id="KW-1133">Transmembrane helix</keyword>
<proteinExistence type="predicted"/>
<feature type="transmembrane region" description="Helical" evidence="2">
    <location>
        <begin position="86"/>
        <end position="110"/>
    </location>
</feature>
<dbReference type="Proteomes" id="UP001281003">
    <property type="component" value="Unassembled WGS sequence"/>
</dbReference>
<gene>
    <name evidence="3" type="ORF">B0T20DRAFT_467324</name>
</gene>
<feature type="transmembrane region" description="Helical" evidence="2">
    <location>
        <begin position="17"/>
        <end position="35"/>
    </location>
</feature>